<dbReference type="AlphaFoldDB" id="A0A811LJY8"/>
<dbReference type="PANTHER" id="PTHR10177">
    <property type="entry name" value="CYCLINS"/>
    <property type="match status" value="1"/>
</dbReference>
<keyword evidence="3" id="KW-1185">Reference proteome</keyword>
<sequence length="242" mass="28240">MMNRVFKRRQPKKFTDFNTKPSQRVKMSLRVRDNNQINVDNNNLIPQGRALKRSAEFQVLKLCEDEPVAKRPIKAGECEAISSYQIDAIKKNSTTILSLRKNKFERLLPLKDVFDAEELEVDPCPGFDFDKENSNDPNSVSEFACDIFKYLKWREPHFMPTNYIGRHKYLNGKSRAVLVDWLVEVHGAFKQNHETLYMAVNLVDRFFSNSKKNYQRSPASYLRCGFWSLLSLRSEVPHLSTI</sequence>
<dbReference type="GO" id="GO:0044772">
    <property type="term" value="P:mitotic cell cycle phase transition"/>
    <property type="evidence" value="ECO:0007669"/>
    <property type="project" value="InterPro"/>
</dbReference>
<dbReference type="InterPro" id="IPR006671">
    <property type="entry name" value="Cyclin_N"/>
</dbReference>
<dbReference type="EMBL" id="CAJFDH010000006">
    <property type="protein sequence ID" value="CAD5229925.1"/>
    <property type="molecule type" value="Genomic_DNA"/>
</dbReference>
<evidence type="ECO:0000313" key="3">
    <source>
        <dbReference type="Proteomes" id="UP000614601"/>
    </source>
</evidence>
<dbReference type="SUPFAM" id="SSF47954">
    <property type="entry name" value="Cyclin-like"/>
    <property type="match status" value="1"/>
</dbReference>
<dbReference type="PIRSF" id="PIRSF001771">
    <property type="entry name" value="Cyclin_A_B_D_E"/>
    <property type="match status" value="1"/>
</dbReference>
<accession>A0A811LJY8</accession>
<proteinExistence type="predicted"/>
<evidence type="ECO:0000313" key="2">
    <source>
        <dbReference type="EMBL" id="CAD5229925.1"/>
    </source>
</evidence>
<feature type="domain" description="Cyclin N-terminal" evidence="1">
    <location>
        <begin position="146"/>
        <end position="211"/>
    </location>
</feature>
<dbReference type="InterPro" id="IPR039361">
    <property type="entry name" value="Cyclin"/>
</dbReference>
<comment type="caution">
    <text evidence="2">The sequence shown here is derived from an EMBL/GenBank/DDBJ whole genome shotgun (WGS) entry which is preliminary data.</text>
</comment>
<evidence type="ECO:0000259" key="1">
    <source>
        <dbReference type="Pfam" id="PF00134"/>
    </source>
</evidence>
<dbReference type="InterPro" id="IPR046965">
    <property type="entry name" value="Cyclin_A/B-like"/>
</dbReference>
<dbReference type="OrthoDB" id="5590282at2759"/>
<dbReference type="Pfam" id="PF00134">
    <property type="entry name" value="Cyclin_N"/>
    <property type="match status" value="1"/>
</dbReference>
<dbReference type="InterPro" id="IPR036915">
    <property type="entry name" value="Cyclin-like_sf"/>
</dbReference>
<name>A0A811LJY8_9BILA</name>
<dbReference type="Gene3D" id="1.10.472.10">
    <property type="entry name" value="Cyclin-like"/>
    <property type="match status" value="1"/>
</dbReference>
<protein>
    <recommendedName>
        <fullName evidence="1">Cyclin N-terminal domain-containing protein</fullName>
    </recommendedName>
</protein>
<dbReference type="Proteomes" id="UP000783686">
    <property type="component" value="Unassembled WGS sequence"/>
</dbReference>
<organism evidence="2 3">
    <name type="scientific">Bursaphelenchus okinawaensis</name>
    <dbReference type="NCBI Taxonomy" id="465554"/>
    <lineage>
        <taxon>Eukaryota</taxon>
        <taxon>Metazoa</taxon>
        <taxon>Ecdysozoa</taxon>
        <taxon>Nematoda</taxon>
        <taxon>Chromadorea</taxon>
        <taxon>Rhabditida</taxon>
        <taxon>Tylenchina</taxon>
        <taxon>Tylenchomorpha</taxon>
        <taxon>Aphelenchoidea</taxon>
        <taxon>Aphelenchoididae</taxon>
        <taxon>Bursaphelenchus</taxon>
    </lineage>
</organism>
<dbReference type="Proteomes" id="UP000614601">
    <property type="component" value="Unassembled WGS sequence"/>
</dbReference>
<dbReference type="GO" id="GO:0016538">
    <property type="term" value="F:cyclin-dependent protein serine/threonine kinase regulator activity"/>
    <property type="evidence" value="ECO:0007669"/>
    <property type="project" value="InterPro"/>
</dbReference>
<gene>
    <name evidence="2" type="ORF">BOKJ2_LOCUS13879</name>
</gene>
<reference evidence="2" key="1">
    <citation type="submission" date="2020-09" db="EMBL/GenBank/DDBJ databases">
        <authorList>
            <person name="Kikuchi T."/>
        </authorList>
    </citation>
    <scope>NUCLEOTIDE SEQUENCE</scope>
    <source>
        <strain evidence="2">SH1</strain>
    </source>
</reference>
<dbReference type="EMBL" id="CAJFCW020000006">
    <property type="protein sequence ID" value="CAG9127321.1"/>
    <property type="molecule type" value="Genomic_DNA"/>
</dbReference>